<keyword evidence="9" id="KW-1185">Reference proteome</keyword>
<reference evidence="8 9" key="1">
    <citation type="journal article" date="2019" name="G3 (Bethesda)">
        <title>Sequencing of a Wild Apple (Malus baccata) Genome Unravels the Differences Between Cultivated and Wild Apple Species Regarding Disease Resistance and Cold Tolerance.</title>
        <authorList>
            <person name="Chen X."/>
        </authorList>
    </citation>
    <scope>NUCLEOTIDE SEQUENCE [LARGE SCALE GENOMIC DNA]</scope>
    <source>
        <strain evidence="9">cv. Shandingzi</strain>
        <tissue evidence="8">Leaves</tissue>
    </source>
</reference>
<proteinExistence type="inferred from homology"/>
<feature type="region of interest" description="Disordered" evidence="6">
    <location>
        <begin position="109"/>
        <end position="162"/>
    </location>
</feature>
<dbReference type="Gene3D" id="3.40.50.300">
    <property type="entry name" value="P-loop containing nucleotide triphosphate hydrolases"/>
    <property type="match status" value="1"/>
</dbReference>
<evidence type="ECO:0000256" key="1">
    <source>
        <dbReference type="ARBA" id="ARBA00022741"/>
    </source>
</evidence>
<dbReference type="GO" id="GO:0003724">
    <property type="term" value="F:RNA helicase activity"/>
    <property type="evidence" value="ECO:0007669"/>
    <property type="project" value="UniProtKB-EC"/>
</dbReference>
<dbReference type="Proteomes" id="UP000315295">
    <property type="component" value="Unassembled WGS sequence"/>
</dbReference>
<comment type="function">
    <text evidence="5">RNA helicase.</text>
</comment>
<feature type="region of interest" description="Disordered" evidence="6">
    <location>
        <begin position="20"/>
        <end position="40"/>
    </location>
</feature>
<dbReference type="AlphaFoldDB" id="A0A540NHT6"/>
<keyword evidence="1 5" id="KW-0547">Nucleotide-binding</keyword>
<evidence type="ECO:0000256" key="6">
    <source>
        <dbReference type="SAM" id="MobiDB-lite"/>
    </source>
</evidence>
<organism evidence="8 9">
    <name type="scientific">Malus baccata</name>
    <name type="common">Siberian crab apple</name>
    <name type="synonym">Pyrus baccata</name>
    <dbReference type="NCBI Taxonomy" id="106549"/>
    <lineage>
        <taxon>Eukaryota</taxon>
        <taxon>Viridiplantae</taxon>
        <taxon>Streptophyta</taxon>
        <taxon>Embryophyta</taxon>
        <taxon>Tracheophyta</taxon>
        <taxon>Spermatophyta</taxon>
        <taxon>Magnoliopsida</taxon>
        <taxon>eudicotyledons</taxon>
        <taxon>Gunneridae</taxon>
        <taxon>Pentapetalae</taxon>
        <taxon>rosids</taxon>
        <taxon>fabids</taxon>
        <taxon>Rosales</taxon>
        <taxon>Rosaceae</taxon>
        <taxon>Amygdaloideae</taxon>
        <taxon>Maleae</taxon>
        <taxon>Malus</taxon>
    </lineage>
</organism>
<comment type="catalytic activity">
    <reaction evidence="5">
        <text>ATP + H2O = ADP + phosphate + H(+)</text>
        <dbReference type="Rhea" id="RHEA:13065"/>
        <dbReference type="ChEBI" id="CHEBI:15377"/>
        <dbReference type="ChEBI" id="CHEBI:15378"/>
        <dbReference type="ChEBI" id="CHEBI:30616"/>
        <dbReference type="ChEBI" id="CHEBI:43474"/>
        <dbReference type="ChEBI" id="CHEBI:456216"/>
        <dbReference type="EC" id="3.6.4.13"/>
    </reaction>
</comment>
<dbReference type="GO" id="GO:0016787">
    <property type="term" value="F:hydrolase activity"/>
    <property type="evidence" value="ECO:0007669"/>
    <property type="project" value="UniProtKB-KW"/>
</dbReference>
<feature type="region of interest" description="Disordered" evidence="6">
    <location>
        <begin position="61"/>
        <end position="82"/>
    </location>
</feature>
<keyword evidence="2 5" id="KW-0378">Hydrolase</keyword>
<evidence type="ECO:0000256" key="5">
    <source>
        <dbReference type="RuleBase" id="RU365068"/>
    </source>
</evidence>
<evidence type="ECO:0000259" key="7">
    <source>
        <dbReference type="PROSITE" id="PS51194"/>
    </source>
</evidence>
<evidence type="ECO:0000256" key="2">
    <source>
        <dbReference type="ARBA" id="ARBA00022801"/>
    </source>
</evidence>
<keyword evidence="4 5" id="KW-0694">RNA-binding</keyword>
<keyword evidence="5" id="KW-0347">Helicase</keyword>
<dbReference type="EMBL" id="VIEB01000038">
    <property type="protein sequence ID" value="TQE10608.1"/>
    <property type="molecule type" value="Genomic_DNA"/>
</dbReference>
<dbReference type="SMART" id="SM00490">
    <property type="entry name" value="HELICc"/>
    <property type="match status" value="1"/>
</dbReference>
<dbReference type="InterPro" id="IPR001650">
    <property type="entry name" value="Helicase_C-like"/>
</dbReference>
<comment type="domain">
    <text evidence="5">The Q motif is unique to and characteristic of the DEAD box family of RNA helicases and controls ATP binding and hydrolysis.</text>
</comment>
<feature type="compositionally biased region" description="Polar residues" evidence="6">
    <location>
        <begin position="109"/>
        <end position="124"/>
    </location>
</feature>
<dbReference type="InterPro" id="IPR027417">
    <property type="entry name" value="P-loop_NTPase"/>
</dbReference>
<protein>
    <recommendedName>
        <fullName evidence="5">ATP-dependent RNA helicase</fullName>
        <ecNumber evidence="5">3.6.4.13</ecNumber>
    </recommendedName>
</protein>
<dbReference type="GO" id="GO:0005524">
    <property type="term" value="F:ATP binding"/>
    <property type="evidence" value="ECO:0007669"/>
    <property type="project" value="UniProtKB-UniRule"/>
</dbReference>
<dbReference type="EC" id="3.6.4.13" evidence="5"/>
<name>A0A540NHT6_MALBA</name>
<evidence type="ECO:0000313" key="8">
    <source>
        <dbReference type="EMBL" id="TQE10608.1"/>
    </source>
</evidence>
<feature type="compositionally biased region" description="Polar residues" evidence="6">
    <location>
        <begin position="27"/>
        <end position="40"/>
    </location>
</feature>
<feature type="domain" description="Helicase C-terminal" evidence="7">
    <location>
        <begin position="206"/>
        <end position="376"/>
    </location>
</feature>
<evidence type="ECO:0000256" key="3">
    <source>
        <dbReference type="ARBA" id="ARBA00022840"/>
    </source>
</evidence>
<evidence type="ECO:0000256" key="4">
    <source>
        <dbReference type="ARBA" id="ARBA00022884"/>
    </source>
</evidence>
<accession>A0A540NHT6</accession>
<evidence type="ECO:0000313" key="9">
    <source>
        <dbReference type="Proteomes" id="UP000315295"/>
    </source>
</evidence>
<comment type="similarity">
    <text evidence="5">Belongs to the DEAD box helicase family.</text>
</comment>
<keyword evidence="3 5" id="KW-0067">ATP-binding</keyword>
<dbReference type="PROSITE" id="PS51194">
    <property type="entry name" value="HELICASE_CTER"/>
    <property type="match status" value="1"/>
</dbReference>
<comment type="caution">
    <text evidence="8">The sequence shown here is derived from an EMBL/GenBank/DDBJ whole genome shotgun (WGS) entry which is preliminary data.</text>
</comment>
<sequence length="440" mass="49705">MECPRQFSKFLRRLILTRPMGGKPDPFSSTGTGHSPMNPNQHLKALVDRFMKEGAEDLWNEKDGPIVEPLPSVRPDGTTRSIAAPPLDLRKLISKGRDLAGKRDSVNLSNLGGNYVGSRNYSSQSRGRFRRNDSSSDDSDFDSDSGGDPKPLTSKERRAKRRSQFLARRVKALTSAGYVKMTRVQEAALSVCLEGLLASCLTEVRRVSQLVLQKDHIFVDTVGLCSVETHAKVKQSCFVAPHELHFQIVHQLLMEHISESPDYKVWCYSFLDSNVWLYFLCMRVSKRLILVTSDVSVCGMNYPDVTLVIQVCIPSDREQYLHHLGRTGREGKEGRGILLLAPLEEYFLDELKDLPVEKFPSLQLDQDTKLKIDTSIKEAAFHAWLGYYNSIRETGRDKTTLVEQANKFCESIGFQKPPSLFRKTALKMGLKDIPGIRIRK</sequence>
<feature type="compositionally biased region" description="Acidic residues" evidence="6">
    <location>
        <begin position="135"/>
        <end position="145"/>
    </location>
</feature>
<dbReference type="STRING" id="106549.A0A540NHT6"/>
<dbReference type="Pfam" id="PF00271">
    <property type="entry name" value="Helicase_C"/>
    <property type="match status" value="1"/>
</dbReference>
<dbReference type="SUPFAM" id="SSF52540">
    <property type="entry name" value="P-loop containing nucleoside triphosphate hydrolases"/>
    <property type="match status" value="2"/>
</dbReference>
<dbReference type="PANTHER" id="PTHR24031">
    <property type="entry name" value="RNA HELICASE"/>
    <property type="match status" value="1"/>
</dbReference>
<dbReference type="GO" id="GO:0003723">
    <property type="term" value="F:RNA binding"/>
    <property type="evidence" value="ECO:0007669"/>
    <property type="project" value="UniProtKB-UniRule"/>
</dbReference>
<gene>
    <name evidence="8" type="ORF">C1H46_003721</name>
</gene>